<sequence length="566" mass="64223">MSRPISVEELVAQGLEAKKPKFISKAKRDRLKATKQKPAPFKVVKPEIIGPLNETSEPRKLLPVKAPRQEKNKGLFSWDDSEDTSGSYQPLVLAKLRDDDDDLLSSESHWSTKPLERMKARDWRLLKHEFDINYKGEDLGNPLRAWNEEQALPKRLINLLQDLKYYEPTPIQRAAIPIALRHRDVVGIAETGSGKTLAYLLPILTYLMNIEEEYMTLEHCQDANLNKTLALILAPTRELALQITKEAEKFCKSLGYNVVTIIGGHQYEETIHSLRNGVHIVVATPGRLIDSLERGLISLEKCYHLTMDEADKMIDMGFEKPLSQILLFMPDTKKLNSSIDSRILRVSKRSTLMFTATISSAIEKITKNYLTTPGYVFVGGANSLVDNIDQKFEYLDNSPPDKQLFDAERFNELLRVLHSEIRGNQFSVIIFANFKRVVEQLAEELSGKGFGEVATIHGSKSQEAREKAIQTFREKLASILIATDVAARGIDIPHVSMVVNYQMSNKFEEYIHRVGRTGRAGHKGKSYTFIDEGDKETFPELRKFLWNGGLKIPEWLSRTLNSGKKL</sequence>
<dbReference type="KEGG" id="asau:88175255"/>
<keyword evidence="3" id="KW-0378">Hydrolase</keyword>
<dbReference type="PANTHER" id="PTHR47958">
    <property type="entry name" value="ATP-DEPENDENT RNA HELICASE DBP3"/>
    <property type="match status" value="1"/>
</dbReference>
<dbReference type="GO" id="GO:0003676">
    <property type="term" value="F:nucleic acid binding"/>
    <property type="evidence" value="ECO:0007669"/>
    <property type="project" value="InterPro"/>
</dbReference>
<dbReference type="InterPro" id="IPR001650">
    <property type="entry name" value="Helicase_C-like"/>
</dbReference>
<evidence type="ECO:0000256" key="4">
    <source>
        <dbReference type="ARBA" id="ARBA00022806"/>
    </source>
</evidence>
<dbReference type="GeneID" id="88175255"/>
<accession>A0AAX4HG21</accession>
<feature type="domain" description="Helicase C-terminal" evidence="8">
    <location>
        <begin position="409"/>
        <end position="560"/>
    </location>
</feature>
<dbReference type="Gene3D" id="3.40.50.300">
    <property type="entry name" value="P-loop containing nucleotide triphosphate hydrolases"/>
    <property type="match status" value="2"/>
</dbReference>
<dbReference type="SMART" id="SM00487">
    <property type="entry name" value="DEXDc"/>
    <property type="match status" value="1"/>
</dbReference>
<dbReference type="GO" id="GO:0016787">
    <property type="term" value="F:hydrolase activity"/>
    <property type="evidence" value="ECO:0007669"/>
    <property type="project" value="UniProtKB-KW"/>
</dbReference>
<dbReference type="AlphaFoldDB" id="A0AAX4HG21"/>
<gene>
    <name evidence="10" type="ORF">PUMCH_004194</name>
</gene>
<dbReference type="PROSITE" id="PS51192">
    <property type="entry name" value="HELICASE_ATP_BIND_1"/>
    <property type="match status" value="1"/>
</dbReference>
<dbReference type="EC" id="3.6.4.13" evidence="1"/>
<evidence type="ECO:0000259" key="8">
    <source>
        <dbReference type="PROSITE" id="PS51194"/>
    </source>
</evidence>
<keyword evidence="5" id="KW-0067">ATP-binding</keyword>
<dbReference type="SUPFAM" id="SSF52540">
    <property type="entry name" value="P-loop containing nucleoside triphosphate hydrolases"/>
    <property type="match status" value="1"/>
</dbReference>
<dbReference type="SMART" id="SM00490">
    <property type="entry name" value="HELICc"/>
    <property type="match status" value="1"/>
</dbReference>
<evidence type="ECO:0000259" key="7">
    <source>
        <dbReference type="PROSITE" id="PS51192"/>
    </source>
</evidence>
<evidence type="ECO:0000313" key="11">
    <source>
        <dbReference type="Proteomes" id="UP001338582"/>
    </source>
</evidence>
<proteinExistence type="predicted"/>
<evidence type="ECO:0000256" key="5">
    <source>
        <dbReference type="ARBA" id="ARBA00022840"/>
    </source>
</evidence>
<keyword evidence="2" id="KW-0547">Nucleotide-binding</keyword>
<dbReference type="InterPro" id="IPR014001">
    <property type="entry name" value="Helicase_ATP-bd"/>
</dbReference>
<evidence type="ECO:0000256" key="2">
    <source>
        <dbReference type="ARBA" id="ARBA00022741"/>
    </source>
</evidence>
<feature type="domain" description="DEAD-box RNA helicase Q" evidence="9">
    <location>
        <begin position="145"/>
        <end position="173"/>
    </location>
</feature>
<evidence type="ECO:0000256" key="6">
    <source>
        <dbReference type="PROSITE-ProRule" id="PRU00552"/>
    </source>
</evidence>
<protein>
    <recommendedName>
        <fullName evidence="1">RNA helicase</fullName>
        <ecNumber evidence="1">3.6.4.13</ecNumber>
    </recommendedName>
</protein>
<dbReference type="InterPro" id="IPR011545">
    <property type="entry name" value="DEAD/DEAH_box_helicase_dom"/>
</dbReference>
<evidence type="ECO:0000256" key="3">
    <source>
        <dbReference type="ARBA" id="ARBA00022801"/>
    </source>
</evidence>
<dbReference type="CDD" id="cd18787">
    <property type="entry name" value="SF2_C_DEAD"/>
    <property type="match status" value="1"/>
</dbReference>
<dbReference type="Pfam" id="PF00271">
    <property type="entry name" value="Helicase_C"/>
    <property type="match status" value="1"/>
</dbReference>
<dbReference type="GO" id="GO:0003724">
    <property type="term" value="F:RNA helicase activity"/>
    <property type="evidence" value="ECO:0007669"/>
    <property type="project" value="UniProtKB-EC"/>
</dbReference>
<dbReference type="EMBL" id="CP138898">
    <property type="protein sequence ID" value="WPK26832.1"/>
    <property type="molecule type" value="Genomic_DNA"/>
</dbReference>
<dbReference type="GO" id="GO:0005524">
    <property type="term" value="F:ATP binding"/>
    <property type="evidence" value="ECO:0007669"/>
    <property type="project" value="UniProtKB-KW"/>
</dbReference>
<dbReference type="InterPro" id="IPR014014">
    <property type="entry name" value="RNA_helicase_DEAD_Q_motif"/>
</dbReference>
<keyword evidence="4" id="KW-0347">Helicase</keyword>
<name>A0AAX4HG21_9ASCO</name>
<dbReference type="PROSITE" id="PS51194">
    <property type="entry name" value="HELICASE_CTER"/>
    <property type="match status" value="1"/>
</dbReference>
<evidence type="ECO:0000256" key="1">
    <source>
        <dbReference type="ARBA" id="ARBA00012552"/>
    </source>
</evidence>
<dbReference type="Pfam" id="PF00270">
    <property type="entry name" value="DEAD"/>
    <property type="match status" value="1"/>
</dbReference>
<dbReference type="Proteomes" id="UP001338582">
    <property type="component" value="Chromosome 5"/>
</dbReference>
<dbReference type="PROSITE" id="PS51195">
    <property type="entry name" value="Q_MOTIF"/>
    <property type="match status" value="1"/>
</dbReference>
<dbReference type="RefSeq" id="XP_062879211.1">
    <property type="nucleotide sequence ID" value="XM_063023141.1"/>
</dbReference>
<evidence type="ECO:0000259" key="9">
    <source>
        <dbReference type="PROSITE" id="PS51195"/>
    </source>
</evidence>
<dbReference type="InterPro" id="IPR027417">
    <property type="entry name" value="P-loop_NTPase"/>
</dbReference>
<organism evidence="10 11">
    <name type="scientific">Australozyma saopauloensis</name>
    <dbReference type="NCBI Taxonomy" id="291208"/>
    <lineage>
        <taxon>Eukaryota</taxon>
        <taxon>Fungi</taxon>
        <taxon>Dikarya</taxon>
        <taxon>Ascomycota</taxon>
        <taxon>Saccharomycotina</taxon>
        <taxon>Pichiomycetes</taxon>
        <taxon>Metschnikowiaceae</taxon>
        <taxon>Australozyma</taxon>
    </lineage>
</organism>
<evidence type="ECO:0000313" key="10">
    <source>
        <dbReference type="EMBL" id="WPK26832.1"/>
    </source>
</evidence>
<feature type="short sequence motif" description="Q motif" evidence="6">
    <location>
        <begin position="145"/>
        <end position="173"/>
    </location>
</feature>
<keyword evidence="11" id="KW-1185">Reference proteome</keyword>
<reference evidence="10 11" key="1">
    <citation type="submission" date="2023-10" db="EMBL/GenBank/DDBJ databases">
        <title>Draft Genome Sequence of Candida saopaulonensis from a very Premature Infant with Sepsis.</title>
        <authorList>
            <person name="Ning Y."/>
            <person name="Dai R."/>
            <person name="Xiao M."/>
            <person name="Xu Y."/>
            <person name="Yan Q."/>
            <person name="Zhang L."/>
        </authorList>
    </citation>
    <scope>NUCLEOTIDE SEQUENCE [LARGE SCALE GENOMIC DNA]</scope>
    <source>
        <strain evidence="10 11">19XY460</strain>
    </source>
</reference>
<feature type="domain" description="Helicase ATP-binding" evidence="7">
    <location>
        <begin position="176"/>
        <end position="376"/>
    </location>
</feature>